<reference evidence="4" key="2">
    <citation type="submission" date="2023-06" db="EMBL/GenBank/DDBJ databases">
        <authorList>
            <person name="Ma L."/>
            <person name="Liu K.-W."/>
            <person name="Li Z."/>
            <person name="Hsiao Y.-Y."/>
            <person name="Qi Y."/>
            <person name="Fu T."/>
            <person name="Tang G."/>
            <person name="Zhang D."/>
            <person name="Sun W.-H."/>
            <person name="Liu D.-K."/>
            <person name="Li Y."/>
            <person name="Chen G.-Z."/>
            <person name="Liu X.-D."/>
            <person name="Liao X.-Y."/>
            <person name="Jiang Y.-T."/>
            <person name="Yu X."/>
            <person name="Hao Y."/>
            <person name="Huang J."/>
            <person name="Zhao X.-W."/>
            <person name="Ke S."/>
            <person name="Chen Y.-Y."/>
            <person name="Wu W.-L."/>
            <person name="Hsu J.-L."/>
            <person name="Lin Y.-F."/>
            <person name="Huang M.-D."/>
            <person name="Li C.-Y."/>
            <person name="Huang L."/>
            <person name="Wang Z.-W."/>
            <person name="Zhao X."/>
            <person name="Zhong W.-Y."/>
            <person name="Peng D.-H."/>
            <person name="Ahmad S."/>
            <person name="Lan S."/>
            <person name="Zhang J.-S."/>
            <person name="Tsai W.-C."/>
            <person name="Van De Peer Y."/>
            <person name="Liu Z.-J."/>
        </authorList>
    </citation>
    <scope>NUCLEOTIDE SEQUENCE</scope>
    <source>
        <strain evidence="4">CP</strain>
        <tissue evidence="4">Leaves</tissue>
    </source>
</reference>
<sequence length="80" mass="8604">MRSHNAASPSVDAEAENAHTSFQGLLDLARITGSNADETRGACKRCGRVGCLTKDDDHGDGEKYGVKMMMMMLRKMRGGG</sequence>
<reference evidence="4" key="1">
    <citation type="journal article" date="2023" name="Nat. Commun.">
        <title>Diploid and tetraploid genomes of Acorus and the evolution of monocots.</title>
        <authorList>
            <person name="Ma L."/>
            <person name="Liu K.W."/>
            <person name="Li Z."/>
            <person name="Hsiao Y.Y."/>
            <person name="Qi Y."/>
            <person name="Fu T."/>
            <person name="Tang G.D."/>
            <person name="Zhang D."/>
            <person name="Sun W.H."/>
            <person name="Liu D.K."/>
            <person name="Li Y."/>
            <person name="Chen G.Z."/>
            <person name="Liu X.D."/>
            <person name="Liao X.Y."/>
            <person name="Jiang Y.T."/>
            <person name="Yu X."/>
            <person name="Hao Y."/>
            <person name="Huang J."/>
            <person name="Zhao X.W."/>
            <person name="Ke S."/>
            <person name="Chen Y.Y."/>
            <person name="Wu W.L."/>
            <person name="Hsu J.L."/>
            <person name="Lin Y.F."/>
            <person name="Huang M.D."/>
            <person name="Li C.Y."/>
            <person name="Huang L."/>
            <person name="Wang Z.W."/>
            <person name="Zhao X."/>
            <person name="Zhong W.Y."/>
            <person name="Peng D.H."/>
            <person name="Ahmad S."/>
            <person name="Lan S."/>
            <person name="Zhang J.S."/>
            <person name="Tsai W.C."/>
            <person name="Van de Peer Y."/>
            <person name="Liu Z.J."/>
        </authorList>
    </citation>
    <scope>NUCLEOTIDE SEQUENCE</scope>
    <source>
        <strain evidence="4">CP</strain>
    </source>
</reference>
<keyword evidence="3" id="KW-0862">Zinc</keyword>
<organism evidence="4 5">
    <name type="scientific">Acorus calamus</name>
    <name type="common">Sweet flag</name>
    <dbReference type="NCBI Taxonomy" id="4465"/>
    <lineage>
        <taxon>Eukaryota</taxon>
        <taxon>Viridiplantae</taxon>
        <taxon>Streptophyta</taxon>
        <taxon>Embryophyta</taxon>
        <taxon>Tracheophyta</taxon>
        <taxon>Spermatophyta</taxon>
        <taxon>Magnoliopsida</taxon>
        <taxon>Liliopsida</taxon>
        <taxon>Acoraceae</taxon>
        <taxon>Acorus</taxon>
    </lineage>
</organism>
<proteinExistence type="predicted"/>
<dbReference type="PANTHER" id="PTHR31437:SF1">
    <property type="entry name" value="PROTEIN SREK1IP1"/>
    <property type="match status" value="1"/>
</dbReference>
<protein>
    <submittedName>
        <fullName evidence="4">CAX-interacting protein 4</fullName>
    </submittedName>
</protein>
<comment type="caution">
    <text evidence="4">The sequence shown here is derived from an EMBL/GenBank/DDBJ whole genome shotgun (WGS) entry which is preliminary data.</text>
</comment>
<keyword evidence="2" id="KW-0863">Zinc-finger</keyword>
<keyword evidence="5" id="KW-1185">Reference proteome</keyword>
<evidence type="ECO:0000256" key="1">
    <source>
        <dbReference type="ARBA" id="ARBA00022723"/>
    </source>
</evidence>
<evidence type="ECO:0000256" key="3">
    <source>
        <dbReference type="ARBA" id="ARBA00022833"/>
    </source>
</evidence>
<keyword evidence="1" id="KW-0479">Metal-binding</keyword>
<evidence type="ECO:0000256" key="2">
    <source>
        <dbReference type="ARBA" id="ARBA00022771"/>
    </source>
</evidence>
<dbReference type="EMBL" id="JAUJYO010000003">
    <property type="protein sequence ID" value="KAK1321935.1"/>
    <property type="molecule type" value="Genomic_DNA"/>
</dbReference>
<dbReference type="GO" id="GO:0008270">
    <property type="term" value="F:zinc ion binding"/>
    <property type="evidence" value="ECO:0007669"/>
    <property type="project" value="UniProtKB-KW"/>
</dbReference>
<accession>A0AAV9F7H1</accession>
<name>A0AAV9F7H1_ACOCL</name>
<evidence type="ECO:0000313" key="4">
    <source>
        <dbReference type="EMBL" id="KAK1321935.1"/>
    </source>
</evidence>
<dbReference type="AlphaFoldDB" id="A0AAV9F7H1"/>
<evidence type="ECO:0000313" key="5">
    <source>
        <dbReference type="Proteomes" id="UP001180020"/>
    </source>
</evidence>
<dbReference type="Proteomes" id="UP001180020">
    <property type="component" value="Unassembled WGS sequence"/>
</dbReference>
<dbReference type="PANTHER" id="PTHR31437">
    <property type="entry name" value="SREK1IP1 FAMILY MEMBER"/>
    <property type="match status" value="1"/>
</dbReference>
<gene>
    <name evidence="4" type="primary">CXIP4</name>
    <name evidence="4" type="ORF">QJS10_CPA03g01595</name>
</gene>